<dbReference type="InterPro" id="IPR003175">
    <property type="entry name" value="CDI_dom"/>
</dbReference>
<keyword evidence="8" id="KW-1185">Reference proteome</keyword>
<dbReference type="Gene3D" id="4.10.365.10">
    <property type="entry name" value="p27"/>
    <property type="match status" value="1"/>
</dbReference>
<dbReference type="PANTHER" id="PTHR46776">
    <property type="entry name" value="CYCLIN-DEPENDENT KINASE INHIBITOR 4-RELATED"/>
    <property type="match status" value="1"/>
</dbReference>
<evidence type="ECO:0000259" key="6">
    <source>
        <dbReference type="Pfam" id="PF02234"/>
    </source>
</evidence>
<evidence type="ECO:0000256" key="3">
    <source>
        <dbReference type="ARBA" id="ARBA00023013"/>
    </source>
</evidence>
<reference evidence="7" key="1">
    <citation type="submission" date="2019-10" db="EMBL/GenBank/DDBJ databases">
        <authorList>
            <person name="Zhang R."/>
            <person name="Pan Y."/>
            <person name="Wang J."/>
            <person name="Ma R."/>
            <person name="Yu S."/>
        </authorList>
    </citation>
    <scope>NUCLEOTIDE SEQUENCE</scope>
    <source>
        <strain evidence="7">LA-IB0</strain>
        <tissue evidence="7">Leaf</tissue>
    </source>
</reference>
<dbReference type="PIRSF" id="PIRSF017811">
    <property type="entry name" value="CDK_inhib_pln"/>
    <property type="match status" value="1"/>
</dbReference>
<dbReference type="GO" id="GO:0005654">
    <property type="term" value="C:nucleoplasm"/>
    <property type="evidence" value="ECO:0007669"/>
    <property type="project" value="UniProtKB-SubCell"/>
</dbReference>
<dbReference type="GO" id="GO:0004861">
    <property type="term" value="F:cyclin-dependent protein serine/threonine kinase inhibitor activity"/>
    <property type="evidence" value="ECO:0007669"/>
    <property type="project" value="UniProtKB-UniRule"/>
</dbReference>
<proteinExistence type="inferred from homology"/>
<evidence type="ECO:0000256" key="1">
    <source>
        <dbReference type="ARBA" id="ARBA00004642"/>
    </source>
</evidence>
<evidence type="ECO:0000256" key="4">
    <source>
        <dbReference type="ARBA" id="ARBA00023306"/>
    </source>
</evidence>
<dbReference type="GO" id="GO:0051726">
    <property type="term" value="P:regulation of cell cycle"/>
    <property type="evidence" value="ECO:0007669"/>
    <property type="project" value="InterPro"/>
</dbReference>
<name>A0AAV6WPP3_9LAMI</name>
<evidence type="ECO:0000313" key="7">
    <source>
        <dbReference type="EMBL" id="KAG8370880.1"/>
    </source>
</evidence>
<dbReference type="Pfam" id="PF02234">
    <property type="entry name" value="CDI"/>
    <property type="match status" value="1"/>
</dbReference>
<sequence length="196" mass="22266">MGKFTRKAKTTANVAVMEVSQPSLGVRTRAKTLALRRLQSTAARPPSKPDSCYLQLRSRRLEKHMQKRNSQNDVEFGSRGECLRLISTSIEASFGENNLENEDRGRSTRESTPCSLIRKDDAVTIPGSTRKKTCSSAASRIVQNALLMNVPSVCELDEFFGHEEQSMQRHFIDKYNFDVVNDRPLSGRYEWVRVRP</sequence>
<comment type="similarity">
    <text evidence="2 5">Belongs to the CDI family. ICK/KRP subfamily.</text>
</comment>
<dbReference type="Proteomes" id="UP000826271">
    <property type="component" value="Unassembled WGS sequence"/>
</dbReference>
<organism evidence="7 8">
    <name type="scientific">Buddleja alternifolia</name>
    <dbReference type="NCBI Taxonomy" id="168488"/>
    <lineage>
        <taxon>Eukaryota</taxon>
        <taxon>Viridiplantae</taxon>
        <taxon>Streptophyta</taxon>
        <taxon>Embryophyta</taxon>
        <taxon>Tracheophyta</taxon>
        <taxon>Spermatophyta</taxon>
        <taxon>Magnoliopsida</taxon>
        <taxon>eudicotyledons</taxon>
        <taxon>Gunneridae</taxon>
        <taxon>Pentapetalae</taxon>
        <taxon>asterids</taxon>
        <taxon>lamiids</taxon>
        <taxon>Lamiales</taxon>
        <taxon>Scrophulariaceae</taxon>
        <taxon>Buddlejeae</taxon>
        <taxon>Buddleja</taxon>
    </lineage>
</organism>
<evidence type="ECO:0000313" key="8">
    <source>
        <dbReference type="Proteomes" id="UP000826271"/>
    </source>
</evidence>
<accession>A0AAV6WPP3</accession>
<gene>
    <name evidence="7" type="ORF">BUALT_Bualt13G0029400</name>
</gene>
<dbReference type="EMBL" id="WHWC01000013">
    <property type="protein sequence ID" value="KAG8370880.1"/>
    <property type="molecule type" value="Genomic_DNA"/>
</dbReference>
<comment type="subcellular location">
    <subcellularLocation>
        <location evidence="1">Nucleus</location>
        <location evidence="1">Nucleoplasm</location>
    </subcellularLocation>
</comment>
<evidence type="ECO:0000256" key="2">
    <source>
        <dbReference type="ARBA" id="ARBA00010274"/>
    </source>
</evidence>
<dbReference type="InterPro" id="IPR044898">
    <property type="entry name" value="CDI_dom_sf"/>
</dbReference>
<keyword evidence="4" id="KW-0131">Cell cycle</keyword>
<feature type="domain" description="Cyclin-dependent kinase inhibitor" evidence="6">
    <location>
        <begin position="152"/>
        <end position="194"/>
    </location>
</feature>
<protein>
    <recommendedName>
        <fullName evidence="5">Cyclin-dependent kinase inhibitor</fullName>
    </recommendedName>
</protein>
<keyword evidence="3 5" id="KW-0649">Protein kinase inhibitor</keyword>
<dbReference type="AlphaFoldDB" id="A0AAV6WPP3"/>
<dbReference type="InterPro" id="IPR044275">
    <property type="entry name" value="KRP"/>
</dbReference>
<comment type="caution">
    <text evidence="7">The sequence shown here is derived from an EMBL/GenBank/DDBJ whole genome shotgun (WGS) entry which is preliminary data.</text>
</comment>
<evidence type="ECO:0000256" key="5">
    <source>
        <dbReference type="PIRNR" id="PIRNR017811"/>
    </source>
</evidence>